<keyword evidence="6" id="KW-0597">Phosphoprotein</keyword>
<dbReference type="InterPro" id="IPR001789">
    <property type="entry name" value="Sig_transdc_resp-reg_receiver"/>
</dbReference>
<dbReference type="SMART" id="SM00342">
    <property type="entry name" value="HTH_ARAC"/>
    <property type="match status" value="1"/>
</dbReference>
<dbReference type="Gene3D" id="1.10.10.60">
    <property type="entry name" value="Homeodomain-like"/>
    <property type="match status" value="2"/>
</dbReference>
<dbReference type="GO" id="GO:0043565">
    <property type="term" value="F:sequence-specific DNA binding"/>
    <property type="evidence" value="ECO:0007669"/>
    <property type="project" value="InterPro"/>
</dbReference>
<dbReference type="AlphaFoldDB" id="A0A2Z4U932"/>
<dbReference type="EMBL" id="CP030280">
    <property type="protein sequence ID" value="AWY97551.1"/>
    <property type="molecule type" value="Genomic_DNA"/>
</dbReference>
<feature type="domain" description="Response regulatory" evidence="8">
    <location>
        <begin position="4"/>
        <end position="122"/>
    </location>
</feature>
<proteinExistence type="predicted"/>
<reference evidence="10" key="1">
    <citation type="submission" date="2018-06" db="EMBL/GenBank/DDBJ databases">
        <title>Description of Blautia argi sp. nov., a new anaerobic isolated from dog feces.</title>
        <authorList>
            <person name="Chang Y.-H."/>
            <person name="Paek J."/>
            <person name="Shin Y."/>
        </authorList>
    </citation>
    <scope>NUCLEOTIDE SEQUENCE [LARGE SCALE GENOMIC DNA]</scope>
    <source>
        <strain evidence="10">KCTC 15426</strain>
    </source>
</reference>
<dbReference type="Proteomes" id="UP000250003">
    <property type="component" value="Chromosome"/>
</dbReference>
<sequence length="500" mass="58795">MMRKILIIEDEIYARKSMKKQLEECLESQEYKILEAINGKQGIDVIQQEKPDIVFTDIRMPVMDGLELLKQMRKQELKTKVVIVSAYADFEYAKSAMRFGVQEYLLKPVEDKELRECIGRLENEEQQKEEKEVRTGEDSLTRYIYERIFSDKDIEDFVNRNIFRRIFRQFQVMVLYCEKGQEIETGQLYEWLSQSDEENLFTGFRLLKIQNYKYIIVMCADCQTGFRQRNLIKSMEKAGKLGWCGVSEICTEEVEIKKAYEQAESALEYKVFYKDKLLLFEIVSQNSKRNYCMGEVQKERYKIALEKGNLEKACSILNEIFKDIENGERITGKSLEVFLTQISLIYHQVSGILYHFQVLDFYSIKEIHREMEEKTKEICCISRKKKVGGTDEIIQSMKNYAKENCSGDVTVKLLAEKVFFMNPAYLSHLFKEKTGESYSVYLKQIRLKKAKELLQKSTCSVTEVALITGYNDTSQFIRIFKQETGMTPKKYRNEKQRGEG</sequence>
<evidence type="ECO:0000256" key="3">
    <source>
        <dbReference type="ARBA" id="ARBA00023125"/>
    </source>
</evidence>
<dbReference type="InterPro" id="IPR052048">
    <property type="entry name" value="ST_Response_Regulator"/>
</dbReference>
<evidence type="ECO:0000313" key="10">
    <source>
        <dbReference type="Proteomes" id="UP000250003"/>
    </source>
</evidence>
<dbReference type="PRINTS" id="PR00032">
    <property type="entry name" value="HTHARAC"/>
</dbReference>
<dbReference type="Pfam" id="PF12833">
    <property type="entry name" value="HTH_18"/>
    <property type="match status" value="1"/>
</dbReference>
<dbReference type="InterPro" id="IPR018062">
    <property type="entry name" value="HTH_AraC-typ_CS"/>
</dbReference>
<keyword evidence="2" id="KW-0805">Transcription regulation</keyword>
<protein>
    <recommendedName>
        <fullName evidence="1">Stage 0 sporulation protein A homolog</fullName>
    </recommendedName>
</protein>
<dbReference type="GO" id="GO:0003700">
    <property type="term" value="F:DNA-binding transcription factor activity"/>
    <property type="evidence" value="ECO:0007669"/>
    <property type="project" value="InterPro"/>
</dbReference>
<feature type="modified residue" description="4-aspartylphosphate" evidence="6">
    <location>
        <position position="57"/>
    </location>
</feature>
<dbReference type="SUPFAM" id="SSF46689">
    <property type="entry name" value="Homeodomain-like"/>
    <property type="match status" value="1"/>
</dbReference>
<dbReference type="Pfam" id="PF00072">
    <property type="entry name" value="Response_reg"/>
    <property type="match status" value="1"/>
</dbReference>
<dbReference type="Gene3D" id="3.40.50.2300">
    <property type="match status" value="1"/>
</dbReference>
<dbReference type="InterPro" id="IPR011006">
    <property type="entry name" value="CheY-like_superfamily"/>
</dbReference>
<dbReference type="KEGG" id="blau:DQQ01_04650"/>
<dbReference type="SMART" id="SM00448">
    <property type="entry name" value="REC"/>
    <property type="match status" value="1"/>
</dbReference>
<accession>A0A2Z4U932</accession>
<dbReference type="PROSITE" id="PS01124">
    <property type="entry name" value="HTH_ARAC_FAMILY_2"/>
    <property type="match status" value="1"/>
</dbReference>
<dbReference type="PANTHER" id="PTHR43228">
    <property type="entry name" value="TWO-COMPONENT RESPONSE REGULATOR"/>
    <property type="match status" value="1"/>
</dbReference>
<dbReference type="PANTHER" id="PTHR43228:SF1">
    <property type="entry name" value="TWO-COMPONENT RESPONSE REGULATOR ARR22"/>
    <property type="match status" value="1"/>
</dbReference>
<evidence type="ECO:0000313" key="9">
    <source>
        <dbReference type="EMBL" id="AWY97551.1"/>
    </source>
</evidence>
<gene>
    <name evidence="9" type="ORF">DQQ01_04650</name>
</gene>
<dbReference type="GO" id="GO:0000160">
    <property type="term" value="P:phosphorelay signal transduction system"/>
    <property type="evidence" value="ECO:0007669"/>
    <property type="project" value="InterPro"/>
</dbReference>
<evidence type="ECO:0000256" key="4">
    <source>
        <dbReference type="ARBA" id="ARBA00023163"/>
    </source>
</evidence>
<evidence type="ECO:0000259" key="8">
    <source>
        <dbReference type="PROSITE" id="PS50110"/>
    </source>
</evidence>
<dbReference type="PROSITE" id="PS50110">
    <property type="entry name" value="RESPONSE_REGULATORY"/>
    <property type="match status" value="1"/>
</dbReference>
<dbReference type="InterPro" id="IPR020449">
    <property type="entry name" value="Tscrpt_reg_AraC-type_HTH"/>
</dbReference>
<organism evidence="9 10">
    <name type="scientific">Blautia argi</name>
    <dbReference type="NCBI Taxonomy" id="1912897"/>
    <lineage>
        <taxon>Bacteria</taxon>
        <taxon>Bacillati</taxon>
        <taxon>Bacillota</taxon>
        <taxon>Clostridia</taxon>
        <taxon>Lachnospirales</taxon>
        <taxon>Lachnospiraceae</taxon>
        <taxon>Blautia</taxon>
    </lineage>
</organism>
<dbReference type="CDD" id="cd17536">
    <property type="entry name" value="REC_YesN-like"/>
    <property type="match status" value="1"/>
</dbReference>
<dbReference type="InterPro" id="IPR009057">
    <property type="entry name" value="Homeodomain-like_sf"/>
</dbReference>
<dbReference type="OrthoDB" id="9794370at2"/>
<keyword evidence="3" id="KW-0238">DNA-binding</keyword>
<keyword evidence="4" id="KW-0804">Transcription</keyword>
<evidence type="ECO:0000256" key="1">
    <source>
        <dbReference type="ARBA" id="ARBA00018672"/>
    </source>
</evidence>
<name>A0A2Z4U932_9FIRM</name>
<evidence type="ECO:0000256" key="5">
    <source>
        <dbReference type="ARBA" id="ARBA00024867"/>
    </source>
</evidence>
<dbReference type="PROSITE" id="PS00041">
    <property type="entry name" value="HTH_ARAC_FAMILY_1"/>
    <property type="match status" value="1"/>
</dbReference>
<dbReference type="InterPro" id="IPR018060">
    <property type="entry name" value="HTH_AraC"/>
</dbReference>
<dbReference type="SUPFAM" id="SSF52172">
    <property type="entry name" value="CheY-like"/>
    <property type="match status" value="1"/>
</dbReference>
<evidence type="ECO:0000256" key="6">
    <source>
        <dbReference type="PROSITE-ProRule" id="PRU00169"/>
    </source>
</evidence>
<evidence type="ECO:0000256" key="2">
    <source>
        <dbReference type="ARBA" id="ARBA00023015"/>
    </source>
</evidence>
<comment type="function">
    <text evidence="5">May play the central regulatory role in sporulation. It may be an element of the effector pathway responsible for the activation of sporulation genes in response to nutritional stress. Spo0A may act in concert with spo0H (a sigma factor) to control the expression of some genes that are critical to the sporulation process.</text>
</comment>
<evidence type="ECO:0000259" key="7">
    <source>
        <dbReference type="PROSITE" id="PS01124"/>
    </source>
</evidence>
<keyword evidence="10" id="KW-1185">Reference proteome</keyword>
<feature type="domain" description="HTH araC/xylS-type" evidence="7">
    <location>
        <begin position="421"/>
        <end position="494"/>
    </location>
</feature>